<evidence type="ECO:0000256" key="1">
    <source>
        <dbReference type="ARBA" id="ARBA00004141"/>
    </source>
</evidence>
<evidence type="ECO:0000256" key="5">
    <source>
        <dbReference type="ARBA" id="ARBA00022989"/>
    </source>
</evidence>
<dbReference type="PANTHER" id="PTHR43731:SF14">
    <property type="entry name" value="PRESENILIN-ASSOCIATED RHOMBOID-LIKE PROTEIN, MITOCHONDRIAL"/>
    <property type="match status" value="1"/>
</dbReference>
<dbReference type="InterPro" id="IPR050925">
    <property type="entry name" value="Rhomboid_protease_S54"/>
</dbReference>
<evidence type="ECO:0000256" key="4">
    <source>
        <dbReference type="ARBA" id="ARBA00022801"/>
    </source>
</evidence>
<dbReference type="Proteomes" id="UP001569414">
    <property type="component" value="Unassembled WGS sequence"/>
</dbReference>
<dbReference type="EMBL" id="JBGMEL010000009">
    <property type="protein sequence ID" value="MFA0790991.1"/>
    <property type="molecule type" value="Genomic_DNA"/>
</dbReference>
<dbReference type="EC" id="3.4.21.-" evidence="9"/>
<feature type="transmembrane region" description="Helical" evidence="7">
    <location>
        <begin position="203"/>
        <end position="221"/>
    </location>
</feature>
<organism evidence="9 10">
    <name type="scientific">Microbulbifer echini</name>
    <dbReference type="NCBI Taxonomy" id="1529067"/>
    <lineage>
        <taxon>Bacteria</taxon>
        <taxon>Pseudomonadati</taxon>
        <taxon>Pseudomonadota</taxon>
        <taxon>Gammaproteobacteria</taxon>
        <taxon>Cellvibrionales</taxon>
        <taxon>Microbulbiferaceae</taxon>
        <taxon>Microbulbifer</taxon>
    </lineage>
</organism>
<keyword evidence="6 7" id="KW-0472">Membrane</keyword>
<dbReference type="GO" id="GO:0006508">
    <property type="term" value="P:proteolysis"/>
    <property type="evidence" value="ECO:0007669"/>
    <property type="project" value="UniProtKB-KW"/>
</dbReference>
<keyword evidence="9" id="KW-0645">Protease</keyword>
<sequence length="470" mass="53253">MLIIPIQNKPDWRRPPLMCFALILANLLMFVFYQGGDEARWQKAEEYYFSSDLPELEEQHFLIYVNEEHPEWRLQMDVEGEEFVYRELLWNPEFHQWLLPKLELEGQTEWLQQRQNFAELRDQVSSLALGLTPAEPTISGAFGHMFLHGSWDHLIGNMVFLLLFGLSVELALGGLWFITLYLIGGLAAAGLHMLVESGSHVPMVGASGAVSAIMGMFVAIYGVRRLRFFYTLGFMFGEFSAPALMVLPLWLGKEVFGYFYGDAGIAYWAHTGGLLAGFVLALMLLYWRPPVQAMPEEEEELPSPQKSALTRIDRFQEEGKLLEAAEAAAAAVRQYPDNLPLIQRYIDLTAISPDSEAFHRANLALFAQGANPAIDTRILAAGYQRYLNATQKPRALTAKVCLLMARRAAEAKHWSWLDELLNRLIAQQVQHPLIPKLGTALVNYYRRIGEEARARETMELTRAMETSGQP</sequence>
<dbReference type="InterPro" id="IPR022764">
    <property type="entry name" value="Peptidase_S54_rhomboid_dom"/>
</dbReference>
<feature type="domain" description="Peptidase S54 rhomboid" evidence="8">
    <location>
        <begin position="141"/>
        <end position="286"/>
    </location>
</feature>
<comment type="subcellular location">
    <subcellularLocation>
        <location evidence="1">Membrane</location>
        <topology evidence="1">Multi-pass membrane protein</topology>
    </subcellularLocation>
</comment>
<comment type="caution">
    <text evidence="9">The sequence shown here is derived from an EMBL/GenBank/DDBJ whole genome shotgun (WGS) entry which is preliminary data.</text>
</comment>
<evidence type="ECO:0000256" key="2">
    <source>
        <dbReference type="ARBA" id="ARBA00009045"/>
    </source>
</evidence>
<evidence type="ECO:0000313" key="10">
    <source>
        <dbReference type="Proteomes" id="UP001569414"/>
    </source>
</evidence>
<name>A0ABV4NPX2_9GAMM</name>
<evidence type="ECO:0000256" key="3">
    <source>
        <dbReference type="ARBA" id="ARBA00022692"/>
    </source>
</evidence>
<gene>
    <name evidence="9" type="ORF">ACCI51_10585</name>
</gene>
<comment type="similarity">
    <text evidence="2">Belongs to the peptidase S54 family.</text>
</comment>
<proteinExistence type="inferred from homology"/>
<evidence type="ECO:0000256" key="7">
    <source>
        <dbReference type="SAM" id="Phobius"/>
    </source>
</evidence>
<dbReference type="SUPFAM" id="SSF144091">
    <property type="entry name" value="Rhomboid-like"/>
    <property type="match status" value="1"/>
</dbReference>
<accession>A0ABV4NPX2</accession>
<feature type="transmembrane region" description="Helical" evidence="7">
    <location>
        <begin position="265"/>
        <end position="287"/>
    </location>
</feature>
<dbReference type="Gene3D" id="1.20.1540.10">
    <property type="entry name" value="Rhomboid-like"/>
    <property type="match status" value="1"/>
</dbReference>
<dbReference type="PANTHER" id="PTHR43731">
    <property type="entry name" value="RHOMBOID PROTEASE"/>
    <property type="match status" value="1"/>
</dbReference>
<evidence type="ECO:0000259" key="8">
    <source>
        <dbReference type="Pfam" id="PF01694"/>
    </source>
</evidence>
<dbReference type="Pfam" id="PF01694">
    <property type="entry name" value="Rhomboid"/>
    <property type="match status" value="1"/>
</dbReference>
<feature type="transmembrane region" description="Helical" evidence="7">
    <location>
        <begin position="228"/>
        <end position="250"/>
    </location>
</feature>
<keyword evidence="5 7" id="KW-1133">Transmembrane helix</keyword>
<protein>
    <submittedName>
        <fullName evidence="9">Rhomboid family intramembrane serine protease</fullName>
        <ecNumber evidence="9">3.4.21.-</ecNumber>
    </submittedName>
</protein>
<evidence type="ECO:0000313" key="9">
    <source>
        <dbReference type="EMBL" id="MFA0790991.1"/>
    </source>
</evidence>
<dbReference type="InterPro" id="IPR035952">
    <property type="entry name" value="Rhomboid-like_sf"/>
</dbReference>
<keyword evidence="4 9" id="KW-0378">Hydrolase</keyword>
<reference evidence="9 10" key="1">
    <citation type="submission" date="2024-08" db="EMBL/GenBank/DDBJ databases">
        <authorList>
            <person name="Ishaq N."/>
        </authorList>
    </citation>
    <scope>NUCLEOTIDE SEQUENCE [LARGE SCALE GENOMIC DNA]</scope>
    <source>
        <strain evidence="9 10">JCM 30400</strain>
    </source>
</reference>
<feature type="transmembrane region" description="Helical" evidence="7">
    <location>
        <begin position="15"/>
        <end position="33"/>
    </location>
</feature>
<evidence type="ECO:0000256" key="6">
    <source>
        <dbReference type="ARBA" id="ARBA00023136"/>
    </source>
</evidence>
<dbReference type="GO" id="GO:0008233">
    <property type="term" value="F:peptidase activity"/>
    <property type="evidence" value="ECO:0007669"/>
    <property type="project" value="UniProtKB-KW"/>
</dbReference>
<feature type="transmembrane region" description="Helical" evidence="7">
    <location>
        <begin position="159"/>
        <end position="183"/>
    </location>
</feature>
<keyword evidence="10" id="KW-1185">Reference proteome</keyword>
<dbReference type="RefSeq" id="WP_371843528.1">
    <property type="nucleotide sequence ID" value="NZ_JBGMEL010000009.1"/>
</dbReference>
<keyword evidence="3 7" id="KW-0812">Transmembrane</keyword>